<feature type="transmembrane region" description="Helical" evidence="1">
    <location>
        <begin position="34"/>
        <end position="57"/>
    </location>
</feature>
<dbReference type="AlphaFoldDB" id="A0A537JY97"/>
<accession>A0A537JY97</accession>
<dbReference type="EMBL" id="VBAK01000139">
    <property type="protein sequence ID" value="TMI88513.1"/>
    <property type="molecule type" value="Genomic_DNA"/>
</dbReference>
<feature type="transmembrane region" description="Helical" evidence="1">
    <location>
        <begin position="63"/>
        <end position="85"/>
    </location>
</feature>
<proteinExistence type="predicted"/>
<dbReference type="InterPro" id="IPR046487">
    <property type="entry name" value="DUF6580"/>
</dbReference>
<name>A0A537JY97_9BACT</name>
<evidence type="ECO:0000256" key="1">
    <source>
        <dbReference type="SAM" id="Phobius"/>
    </source>
</evidence>
<reference evidence="2 3" key="1">
    <citation type="journal article" date="2019" name="Nat. Microbiol.">
        <title>Mediterranean grassland soil C-N compound turnover is dependent on rainfall and depth, and is mediated by genomically divergent microorganisms.</title>
        <authorList>
            <person name="Diamond S."/>
            <person name="Andeer P.F."/>
            <person name="Li Z."/>
            <person name="Crits-Christoph A."/>
            <person name="Burstein D."/>
            <person name="Anantharaman K."/>
            <person name="Lane K.R."/>
            <person name="Thomas B.C."/>
            <person name="Pan C."/>
            <person name="Northen T.R."/>
            <person name="Banfield J.F."/>
        </authorList>
    </citation>
    <scope>NUCLEOTIDE SEQUENCE [LARGE SCALE GENOMIC DNA]</scope>
    <source>
        <strain evidence="2">NP_3</strain>
    </source>
</reference>
<keyword evidence="1" id="KW-0812">Transmembrane</keyword>
<evidence type="ECO:0008006" key="4">
    <source>
        <dbReference type="Google" id="ProtNLM"/>
    </source>
</evidence>
<keyword evidence="1" id="KW-1133">Transmembrane helix</keyword>
<evidence type="ECO:0000313" key="3">
    <source>
        <dbReference type="Proteomes" id="UP000318509"/>
    </source>
</evidence>
<gene>
    <name evidence="2" type="ORF">E6H00_12610</name>
</gene>
<comment type="caution">
    <text evidence="2">The sequence shown here is derived from an EMBL/GenBank/DDBJ whole genome shotgun (WGS) entry which is preliminary data.</text>
</comment>
<dbReference type="Pfam" id="PF20221">
    <property type="entry name" value="DUF6580"/>
    <property type="match status" value="1"/>
</dbReference>
<sequence length="177" mass="18717">MQSWIGALPYALILSGAALRVIPHPPNFAPIGAMALFGGAALPGAWAFAVPLAALVLSDAVLGFYQGWIWVYGSFALIVLIGAALRRRRTALRVAGAALASSVVFFAVTNFGEWLGPLYPHTPAGLRADYIAAIPFFRNTALSDLVYALAFFGIFEAAAHLARPRAGRLAAAPHRTT</sequence>
<protein>
    <recommendedName>
        <fullName evidence="4">ECF transporter S component</fullName>
    </recommendedName>
</protein>
<keyword evidence="1" id="KW-0472">Membrane</keyword>
<feature type="transmembrane region" description="Helical" evidence="1">
    <location>
        <begin position="145"/>
        <end position="162"/>
    </location>
</feature>
<organism evidence="2 3">
    <name type="scientific">Candidatus Segetimicrobium genomatis</name>
    <dbReference type="NCBI Taxonomy" id="2569760"/>
    <lineage>
        <taxon>Bacteria</taxon>
        <taxon>Bacillati</taxon>
        <taxon>Candidatus Sysuimicrobiota</taxon>
        <taxon>Candidatus Sysuimicrobiia</taxon>
        <taxon>Candidatus Sysuimicrobiales</taxon>
        <taxon>Candidatus Segetimicrobiaceae</taxon>
        <taxon>Candidatus Segetimicrobium</taxon>
    </lineage>
</organism>
<evidence type="ECO:0000313" key="2">
    <source>
        <dbReference type="EMBL" id="TMI88513.1"/>
    </source>
</evidence>
<feature type="transmembrane region" description="Helical" evidence="1">
    <location>
        <begin position="92"/>
        <end position="112"/>
    </location>
</feature>
<dbReference type="Proteomes" id="UP000318509">
    <property type="component" value="Unassembled WGS sequence"/>
</dbReference>
<feature type="transmembrane region" description="Helical" evidence="1">
    <location>
        <begin position="6"/>
        <end position="22"/>
    </location>
</feature>